<protein>
    <submittedName>
        <fullName evidence="1">Uncharacterized protein</fullName>
    </submittedName>
</protein>
<proteinExistence type="predicted"/>
<evidence type="ECO:0000313" key="1">
    <source>
        <dbReference type="EMBL" id="JAE35756.1"/>
    </source>
</evidence>
<dbReference type="AlphaFoldDB" id="A0A0A9HLL2"/>
<accession>A0A0A9HLL2</accession>
<name>A0A0A9HLL2_ARUDO</name>
<reference evidence="1" key="2">
    <citation type="journal article" date="2015" name="Data Brief">
        <title>Shoot transcriptome of the giant reed, Arundo donax.</title>
        <authorList>
            <person name="Barrero R.A."/>
            <person name="Guerrero F.D."/>
            <person name="Moolhuijzen P."/>
            <person name="Goolsby J.A."/>
            <person name="Tidwell J."/>
            <person name="Bellgard S.E."/>
            <person name="Bellgard M.I."/>
        </authorList>
    </citation>
    <scope>NUCLEOTIDE SEQUENCE</scope>
    <source>
        <tissue evidence="1">Shoot tissue taken approximately 20 cm above the soil surface</tissue>
    </source>
</reference>
<sequence>MRYIRNSKLRCDKSALRANGHGRAISCLNRDRNCRRLCISERRRIWCHMKRGPRVYYPNTWRRLSNTNRSRRGLMSETLKNGDKLSSLT</sequence>
<organism evidence="1">
    <name type="scientific">Arundo donax</name>
    <name type="common">Giant reed</name>
    <name type="synonym">Donax arundinaceus</name>
    <dbReference type="NCBI Taxonomy" id="35708"/>
    <lineage>
        <taxon>Eukaryota</taxon>
        <taxon>Viridiplantae</taxon>
        <taxon>Streptophyta</taxon>
        <taxon>Embryophyta</taxon>
        <taxon>Tracheophyta</taxon>
        <taxon>Spermatophyta</taxon>
        <taxon>Magnoliopsida</taxon>
        <taxon>Liliopsida</taxon>
        <taxon>Poales</taxon>
        <taxon>Poaceae</taxon>
        <taxon>PACMAD clade</taxon>
        <taxon>Arundinoideae</taxon>
        <taxon>Arundineae</taxon>
        <taxon>Arundo</taxon>
    </lineage>
</organism>
<dbReference type="EMBL" id="GBRH01162140">
    <property type="protein sequence ID" value="JAE35756.1"/>
    <property type="molecule type" value="Transcribed_RNA"/>
</dbReference>
<reference evidence="1" key="1">
    <citation type="submission" date="2014-09" db="EMBL/GenBank/DDBJ databases">
        <authorList>
            <person name="Magalhaes I.L.F."/>
            <person name="Oliveira U."/>
            <person name="Santos F.R."/>
            <person name="Vidigal T.H.D.A."/>
            <person name="Brescovit A.D."/>
            <person name="Santos A.J."/>
        </authorList>
    </citation>
    <scope>NUCLEOTIDE SEQUENCE</scope>
    <source>
        <tissue evidence="1">Shoot tissue taken approximately 20 cm above the soil surface</tissue>
    </source>
</reference>